<keyword evidence="2" id="KW-1185">Reference proteome</keyword>
<evidence type="ECO:0000313" key="2">
    <source>
        <dbReference type="Proteomes" id="UP000061489"/>
    </source>
</evidence>
<dbReference type="HOGENOM" id="CLU_862774_0_0_6"/>
<sequence length="322" mass="35937">MLGMAGMAGMAELVGAIARGGPITALKAIPAMRGEGSVKLAKEFEKFGFNVDNMFYNHYFNLYEETGMYGQGSWFSRHLHDASKGFAIASLMAPFDQWSRKTTFFMSIDKSVELARGKNRMLFTRTEMGMSEGQYQKAIDYLAQHAETTKGSFGDRVNTVNFDKWDADTREAFLSGLYRMNSNQVLKILAGERVVFFNATVEQFLFQFQQLLLSGLYKSLGNKIANWNRAETYATLMGEIVGGAMWYGARNEIKAAGMSDREKDEWREKASGVMPSGRVPWVTPQVWAVRSQSGTKPQLPSGSQPSVNATNRLRALCSQHLG</sequence>
<organism evidence="1 2">
    <name type="scientific">Marinobacter similis</name>
    <dbReference type="NCBI Taxonomy" id="1420916"/>
    <lineage>
        <taxon>Bacteria</taxon>
        <taxon>Pseudomonadati</taxon>
        <taxon>Pseudomonadota</taxon>
        <taxon>Gammaproteobacteria</taxon>
        <taxon>Pseudomonadales</taxon>
        <taxon>Marinobacteraceae</taxon>
        <taxon>Marinobacter</taxon>
    </lineage>
</organism>
<dbReference type="STRING" id="1420916.AU14_17575"/>
<accession>W5YMM0</accession>
<dbReference type="Proteomes" id="UP000061489">
    <property type="component" value="Chromosome"/>
</dbReference>
<dbReference type="KEGG" id="msx:AU14_17575"/>
<gene>
    <name evidence="1" type="ORF">AU14_17575</name>
</gene>
<dbReference type="EMBL" id="CP007151">
    <property type="protein sequence ID" value="AHI30285.1"/>
    <property type="molecule type" value="Genomic_DNA"/>
</dbReference>
<reference evidence="1 2" key="1">
    <citation type="journal article" date="2014" name="Genome Announc.">
        <title>Draft Genome Sequences of Marinobacter similis A3d10T and Marinobacter salarius R9SW1T.</title>
        <authorList>
            <person name="Ivanova E.P."/>
            <person name="Ng H.J."/>
            <person name="Webb H.K."/>
            <person name="Feng G."/>
            <person name="Oshima K."/>
            <person name="Hattori M."/>
            <person name="Ohkuma M."/>
            <person name="Sergeev A.F."/>
            <person name="Mikhailov V.V."/>
            <person name="Crawford R.J."/>
            <person name="Sawabe T."/>
        </authorList>
    </citation>
    <scope>NUCLEOTIDE SEQUENCE [LARGE SCALE GENOMIC DNA]</scope>
    <source>
        <strain evidence="1 2">A3d10</strain>
    </source>
</reference>
<proteinExistence type="predicted"/>
<name>W5YMM0_9GAMM</name>
<protein>
    <submittedName>
        <fullName evidence="1">Uncharacterized protein</fullName>
    </submittedName>
</protein>
<dbReference type="AlphaFoldDB" id="W5YMM0"/>
<evidence type="ECO:0000313" key="1">
    <source>
        <dbReference type="EMBL" id="AHI30285.1"/>
    </source>
</evidence>